<evidence type="ECO:0000256" key="6">
    <source>
        <dbReference type="ARBA" id="ARBA00049972"/>
    </source>
</evidence>
<dbReference type="InterPro" id="IPR011356">
    <property type="entry name" value="Leucine_aapep/pepB"/>
</dbReference>
<comment type="similarity">
    <text evidence="1">Belongs to the peptidase M17 family.</text>
</comment>
<evidence type="ECO:0000256" key="7">
    <source>
        <dbReference type="ARBA" id="ARBA00050021"/>
    </source>
</evidence>
<feature type="non-terminal residue" evidence="10">
    <location>
        <position position="1"/>
    </location>
</feature>
<name>A0A9D6UMV4_UNCSA</name>
<keyword evidence="4" id="KW-0378">Hydrolase</keyword>
<evidence type="ECO:0000256" key="3">
    <source>
        <dbReference type="ARBA" id="ARBA00022670"/>
    </source>
</evidence>
<dbReference type="SUPFAM" id="SSF53187">
    <property type="entry name" value="Zn-dependent exopeptidases"/>
    <property type="match status" value="1"/>
</dbReference>
<evidence type="ECO:0000256" key="1">
    <source>
        <dbReference type="ARBA" id="ARBA00009528"/>
    </source>
</evidence>
<reference evidence="10" key="1">
    <citation type="submission" date="2020-07" db="EMBL/GenBank/DDBJ databases">
        <title>Huge and variable diversity of episymbiotic CPR bacteria and DPANN archaea in groundwater ecosystems.</title>
        <authorList>
            <person name="He C.Y."/>
            <person name="Keren R."/>
            <person name="Whittaker M."/>
            <person name="Farag I.F."/>
            <person name="Doudna J."/>
            <person name="Cate J.H.D."/>
            <person name="Banfield J.F."/>
        </authorList>
    </citation>
    <scope>NUCLEOTIDE SEQUENCE</scope>
    <source>
        <strain evidence="10">NC_groundwater_1860_Pr3_B-0.1um_51_7</strain>
    </source>
</reference>
<dbReference type="PANTHER" id="PTHR11963">
    <property type="entry name" value="LEUCINE AMINOPEPTIDASE-RELATED"/>
    <property type="match status" value="1"/>
</dbReference>
<dbReference type="EMBL" id="JACRKR010000123">
    <property type="protein sequence ID" value="MBI5078868.1"/>
    <property type="molecule type" value="Genomic_DNA"/>
</dbReference>
<evidence type="ECO:0000313" key="11">
    <source>
        <dbReference type="Proteomes" id="UP000808761"/>
    </source>
</evidence>
<proteinExistence type="inferred from homology"/>
<dbReference type="Proteomes" id="UP000808761">
    <property type="component" value="Unassembled WGS sequence"/>
</dbReference>
<keyword evidence="2 10" id="KW-0031">Aminopeptidase</keyword>
<organism evidence="10 11">
    <name type="scientific">Candidatus Saganbacteria bacterium</name>
    <dbReference type="NCBI Taxonomy" id="2575572"/>
    <lineage>
        <taxon>Bacteria</taxon>
        <taxon>Bacillati</taxon>
        <taxon>Saganbacteria</taxon>
    </lineage>
</organism>
<accession>A0A9D6UMV4</accession>
<evidence type="ECO:0000256" key="8">
    <source>
        <dbReference type="ARBA" id="ARBA00050061"/>
    </source>
</evidence>
<gene>
    <name evidence="10" type="ORF">HZB08_02480</name>
</gene>
<comment type="caution">
    <text evidence="10">The sequence shown here is derived from an EMBL/GenBank/DDBJ whole genome shotgun (WGS) entry which is preliminary data.</text>
</comment>
<sequence length="98" mass="10931">MRKIMDASEAAGEKMWELPLYKEYKEYLKSEIADIKNAADNGKASASTGGIFLQLFVEDTPWAHIDIAGTAYLDKKRGYLSEGATGVPLRTLIEFLRT</sequence>
<dbReference type="GO" id="GO:0030145">
    <property type="term" value="F:manganese ion binding"/>
    <property type="evidence" value="ECO:0007669"/>
    <property type="project" value="InterPro"/>
</dbReference>
<dbReference type="Pfam" id="PF00883">
    <property type="entry name" value="Peptidase_M17"/>
    <property type="match status" value="1"/>
</dbReference>
<evidence type="ECO:0000256" key="4">
    <source>
        <dbReference type="ARBA" id="ARBA00022801"/>
    </source>
</evidence>
<protein>
    <recommendedName>
        <fullName evidence="7">Probable cytosol aminopeptidase</fullName>
    </recommendedName>
    <alternativeName>
        <fullName evidence="8">Leucine aminopeptidase</fullName>
    </alternativeName>
    <alternativeName>
        <fullName evidence="5">Leucyl aminopeptidase</fullName>
    </alternativeName>
</protein>
<dbReference type="GO" id="GO:0006508">
    <property type="term" value="P:proteolysis"/>
    <property type="evidence" value="ECO:0007669"/>
    <property type="project" value="UniProtKB-KW"/>
</dbReference>
<dbReference type="PANTHER" id="PTHR11963:SF23">
    <property type="entry name" value="CYTOSOL AMINOPEPTIDASE"/>
    <property type="match status" value="1"/>
</dbReference>
<dbReference type="AlphaFoldDB" id="A0A9D6UMV4"/>
<dbReference type="InterPro" id="IPR000819">
    <property type="entry name" value="Peptidase_M17_C"/>
</dbReference>
<evidence type="ECO:0000256" key="2">
    <source>
        <dbReference type="ARBA" id="ARBA00022438"/>
    </source>
</evidence>
<evidence type="ECO:0000259" key="9">
    <source>
        <dbReference type="Pfam" id="PF00883"/>
    </source>
</evidence>
<evidence type="ECO:0000256" key="5">
    <source>
        <dbReference type="ARBA" id="ARBA00033172"/>
    </source>
</evidence>
<feature type="domain" description="Cytosol aminopeptidase" evidence="9">
    <location>
        <begin position="2"/>
        <end position="93"/>
    </location>
</feature>
<comment type="function">
    <text evidence="6">Presumably involved in the processing and regular turnover of intracellular proteins. Catalyzes the removal of unsubstituted N-terminal amino acids from various peptides.</text>
</comment>
<keyword evidence="3" id="KW-0645">Protease</keyword>
<dbReference type="Gene3D" id="3.40.630.10">
    <property type="entry name" value="Zn peptidases"/>
    <property type="match status" value="1"/>
</dbReference>
<dbReference type="GO" id="GO:0005737">
    <property type="term" value="C:cytoplasm"/>
    <property type="evidence" value="ECO:0007669"/>
    <property type="project" value="InterPro"/>
</dbReference>
<evidence type="ECO:0000313" key="10">
    <source>
        <dbReference type="EMBL" id="MBI5078868.1"/>
    </source>
</evidence>
<dbReference type="GO" id="GO:0070006">
    <property type="term" value="F:metalloaminopeptidase activity"/>
    <property type="evidence" value="ECO:0007669"/>
    <property type="project" value="InterPro"/>
</dbReference>